<dbReference type="RefSeq" id="WP_159661424.1">
    <property type="nucleotide sequence ID" value="NZ_AQPF01000041.1"/>
</dbReference>
<feature type="chain" id="PRO_5046457773" evidence="1">
    <location>
        <begin position="25"/>
        <end position="126"/>
    </location>
</feature>
<comment type="caution">
    <text evidence="2">The sequence shown here is derived from an EMBL/GenBank/DDBJ whole genome shotgun (WGS) entry which is preliminary data.</text>
</comment>
<evidence type="ECO:0000313" key="3">
    <source>
        <dbReference type="Proteomes" id="UP000771797"/>
    </source>
</evidence>
<organism evidence="2 3">
    <name type="scientific">Alcanivorax xiamenensis</name>
    <dbReference type="NCBI Taxonomy" id="1177156"/>
    <lineage>
        <taxon>Bacteria</taxon>
        <taxon>Pseudomonadati</taxon>
        <taxon>Pseudomonadota</taxon>
        <taxon>Gammaproteobacteria</taxon>
        <taxon>Oceanospirillales</taxon>
        <taxon>Alcanivoracaceae</taxon>
        <taxon>Alcanivorax</taxon>
    </lineage>
</organism>
<feature type="signal peptide" evidence="1">
    <location>
        <begin position="1"/>
        <end position="24"/>
    </location>
</feature>
<gene>
    <name evidence="2" type="ORF">A6D6_03468</name>
</gene>
<accession>A0ABQ6Y492</accession>
<dbReference type="Proteomes" id="UP000771797">
    <property type="component" value="Unassembled WGS sequence"/>
</dbReference>
<name>A0ABQ6Y492_9GAMM</name>
<evidence type="ECO:0000256" key="1">
    <source>
        <dbReference type="SAM" id="SignalP"/>
    </source>
</evidence>
<keyword evidence="3" id="KW-1185">Reference proteome</keyword>
<proteinExistence type="predicted"/>
<protein>
    <submittedName>
        <fullName evidence="2">Lipoprotein</fullName>
    </submittedName>
</protein>
<sequence length="126" mass="13717">MPKFIFTRLLAASITIAAFSPLHAQTSGGAPNMAQMGNQVASFSGSMHAAAEVCGGYTKDQLAEMKAKQKQQMTQMGLTAEEFDTAFNAGKKKTDERWDAMSKTEQKSACEELRQQMSQAFNGLIK</sequence>
<keyword evidence="1" id="KW-0732">Signal</keyword>
<evidence type="ECO:0000313" key="2">
    <source>
        <dbReference type="EMBL" id="KAF0804003.1"/>
    </source>
</evidence>
<keyword evidence="2" id="KW-0449">Lipoprotein</keyword>
<reference evidence="2 3" key="1">
    <citation type="submission" date="2012-09" db="EMBL/GenBank/DDBJ databases">
        <title>Genome Sequence of alkane-degrading Bacterium Alcanivorax sp. 6-D-6.</title>
        <authorList>
            <person name="Lai Q."/>
            <person name="Shao Z."/>
        </authorList>
    </citation>
    <scope>NUCLEOTIDE SEQUENCE [LARGE SCALE GENOMIC DNA]</scope>
    <source>
        <strain evidence="2 3">6-D-6</strain>
    </source>
</reference>
<dbReference type="EMBL" id="AQPF01000041">
    <property type="protein sequence ID" value="KAF0804003.1"/>
    <property type="molecule type" value="Genomic_DNA"/>
</dbReference>